<sequence>MSFALTKYQKRFWITIAETGERIYTPPDFIRLTRGRSDFDTMLADLNAGGDLFEAVLSFERRLNPRKRKVVVS</sequence>
<name>A0A512IS39_9HYPH</name>
<protein>
    <submittedName>
        <fullName evidence="1">Uncharacterized protein</fullName>
    </submittedName>
</protein>
<organism evidence="1 2">
    <name type="scientific">Methylobacterium haplocladii</name>
    <dbReference type="NCBI Taxonomy" id="1176176"/>
    <lineage>
        <taxon>Bacteria</taxon>
        <taxon>Pseudomonadati</taxon>
        <taxon>Pseudomonadota</taxon>
        <taxon>Alphaproteobacteria</taxon>
        <taxon>Hyphomicrobiales</taxon>
        <taxon>Methylobacteriaceae</taxon>
        <taxon>Methylobacterium</taxon>
    </lineage>
</organism>
<keyword evidence="2" id="KW-1185">Reference proteome</keyword>
<evidence type="ECO:0000313" key="1">
    <source>
        <dbReference type="EMBL" id="GEP00522.1"/>
    </source>
</evidence>
<dbReference type="EMBL" id="BJZT01000032">
    <property type="protein sequence ID" value="GEP00522.1"/>
    <property type="molecule type" value="Genomic_DNA"/>
</dbReference>
<dbReference type="AlphaFoldDB" id="A0A512IS39"/>
<dbReference type="Proteomes" id="UP000321258">
    <property type="component" value="Unassembled WGS sequence"/>
</dbReference>
<proteinExistence type="predicted"/>
<comment type="caution">
    <text evidence="1">The sequence shown here is derived from an EMBL/GenBank/DDBJ whole genome shotgun (WGS) entry which is preliminary data.</text>
</comment>
<dbReference type="RefSeq" id="WP_147079882.1">
    <property type="nucleotide sequence ID" value="NZ_BJZT01000032.1"/>
</dbReference>
<accession>A0A512IS39</accession>
<gene>
    <name evidence="1" type="ORF">MHA02_29090</name>
</gene>
<reference evidence="1 2" key="1">
    <citation type="submission" date="2019-07" db="EMBL/GenBank/DDBJ databases">
        <title>Whole genome shotgun sequence of Methylobacterium haplocladii NBRC 107714.</title>
        <authorList>
            <person name="Hosoyama A."/>
            <person name="Uohara A."/>
            <person name="Ohji S."/>
            <person name="Ichikawa N."/>
        </authorList>
    </citation>
    <scope>NUCLEOTIDE SEQUENCE [LARGE SCALE GENOMIC DNA]</scope>
    <source>
        <strain evidence="1 2">NBRC 107714</strain>
    </source>
</reference>
<evidence type="ECO:0000313" key="2">
    <source>
        <dbReference type="Proteomes" id="UP000321258"/>
    </source>
</evidence>